<organism evidence="2 3">
    <name type="scientific">Leucobacter aridicollis</name>
    <dbReference type="NCBI Taxonomy" id="283878"/>
    <lineage>
        <taxon>Bacteria</taxon>
        <taxon>Bacillati</taxon>
        <taxon>Actinomycetota</taxon>
        <taxon>Actinomycetes</taxon>
        <taxon>Micrococcales</taxon>
        <taxon>Microbacteriaceae</taxon>
        <taxon>Leucobacter</taxon>
    </lineage>
</organism>
<accession>A0A852R8R5</accession>
<keyword evidence="1" id="KW-0812">Transmembrane</keyword>
<keyword evidence="1" id="KW-1133">Transmembrane helix</keyword>
<gene>
    <name evidence="2" type="ORF">BJ960_000499</name>
</gene>
<dbReference type="EMBL" id="JACCBD010000001">
    <property type="protein sequence ID" value="NYD25696.1"/>
    <property type="molecule type" value="Genomic_DNA"/>
</dbReference>
<proteinExistence type="predicted"/>
<name>A0A852R8R5_9MICO</name>
<evidence type="ECO:0000313" key="3">
    <source>
        <dbReference type="Proteomes" id="UP000586095"/>
    </source>
</evidence>
<feature type="transmembrane region" description="Helical" evidence="1">
    <location>
        <begin position="195"/>
        <end position="216"/>
    </location>
</feature>
<dbReference type="Proteomes" id="UP000586095">
    <property type="component" value="Unassembled WGS sequence"/>
</dbReference>
<reference evidence="2 3" key="1">
    <citation type="submission" date="2020-07" db="EMBL/GenBank/DDBJ databases">
        <title>Sequencing the genomes of 1000 actinobacteria strains.</title>
        <authorList>
            <person name="Klenk H.-P."/>
        </authorList>
    </citation>
    <scope>NUCLEOTIDE SEQUENCE [LARGE SCALE GENOMIC DNA]</scope>
    <source>
        <strain evidence="2 3">DSM 17380</strain>
    </source>
</reference>
<keyword evidence="1" id="KW-0472">Membrane</keyword>
<evidence type="ECO:0000256" key="1">
    <source>
        <dbReference type="SAM" id="Phobius"/>
    </source>
</evidence>
<evidence type="ECO:0000313" key="2">
    <source>
        <dbReference type="EMBL" id="NYD25696.1"/>
    </source>
</evidence>
<keyword evidence="3" id="KW-1185">Reference proteome</keyword>
<feature type="transmembrane region" description="Helical" evidence="1">
    <location>
        <begin position="31"/>
        <end position="53"/>
    </location>
</feature>
<dbReference type="AlphaFoldDB" id="A0A852R8R5"/>
<feature type="transmembrane region" description="Helical" evidence="1">
    <location>
        <begin position="60"/>
        <end position="80"/>
    </location>
</feature>
<sequence>MKRVLGSPVFWALACFAAALPWILTGSAVDFFPFVCLLVAGFFAGLLVMRALARIPSRRAGLWAHIGVSAALALFGALFAPRLGDVMAWLRQALPEPAVSLVWSLWVPTLTLTGVVWLTLLGRVTAALPGGRAADLPAPVWVGTPEGAQAEFTAVEMTRRAYLWIVTACALVVIAVAVAIFVAAEPVASRLSPKLLLLAFGLGVALPVFLVARAYFRARSRVWRVTFKTGRMRIAELPPSPAPAAGDGTPGGAAPITTLSTAFTDIESFTWSATGEAARIEVRSRRGECSLLVGVAKPLAGKRAALPDLSRRVRAELAEAGLVERPGKGRQSSWRYERVAAG</sequence>
<dbReference type="PROSITE" id="PS51257">
    <property type="entry name" value="PROKAR_LIPOPROTEIN"/>
    <property type="match status" value="1"/>
</dbReference>
<feature type="transmembrane region" description="Helical" evidence="1">
    <location>
        <begin position="161"/>
        <end position="183"/>
    </location>
</feature>
<protein>
    <submittedName>
        <fullName evidence="2">Uncharacterized protein</fullName>
    </submittedName>
</protein>
<feature type="transmembrane region" description="Helical" evidence="1">
    <location>
        <begin position="100"/>
        <end position="122"/>
    </location>
</feature>
<dbReference type="RefSeq" id="WP_185986114.1">
    <property type="nucleotide sequence ID" value="NZ_BAAALZ010000002.1"/>
</dbReference>
<comment type="caution">
    <text evidence="2">The sequence shown here is derived from an EMBL/GenBank/DDBJ whole genome shotgun (WGS) entry which is preliminary data.</text>
</comment>